<dbReference type="InterPro" id="IPR027363">
    <property type="entry name" value="M1Pi_N"/>
</dbReference>
<feature type="binding site" evidence="2">
    <location>
        <position position="90"/>
    </location>
    <ligand>
        <name>substrate</name>
    </ligand>
</feature>
<dbReference type="RefSeq" id="WP_205049436.1">
    <property type="nucleotide sequence ID" value="NZ_JACJKX010000001.1"/>
</dbReference>
<dbReference type="NCBIfam" id="TIGR00512">
    <property type="entry name" value="salvage_mtnA"/>
    <property type="match status" value="1"/>
</dbReference>
<proteinExistence type="inferred from homology"/>
<feature type="binding site" evidence="2">
    <location>
        <begin position="251"/>
        <end position="252"/>
    </location>
    <ligand>
        <name>substrate</name>
    </ligand>
</feature>
<keyword evidence="2" id="KW-0486">Methionine biosynthesis</keyword>
<dbReference type="NCBIfam" id="NF004326">
    <property type="entry name" value="PRK05720.1"/>
    <property type="match status" value="1"/>
</dbReference>
<dbReference type="PANTHER" id="PTHR43475:SF1">
    <property type="entry name" value="METHYLTHIORIBOSE-1-PHOSPHATE ISOMERASE"/>
    <property type="match status" value="1"/>
</dbReference>
<name>A0ABS2GSA7_9BURK</name>
<evidence type="ECO:0000313" key="4">
    <source>
        <dbReference type="Proteomes" id="UP000777002"/>
    </source>
</evidence>
<comment type="caution">
    <text evidence="3">The sequence shown here is derived from an EMBL/GenBank/DDBJ whole genome shotgun (WGS) entry which is preliminary data.</text>
</comment>
<organism evidence="3 4">
    <name type="scientific">Parasutterella secunda</name>
    <dbReference type="NCBI Taxonomy" id="626947"/>
    <lineage>
        <taxon>Bacteria</taxon>
        <taxon>Pseudomonadati</taxon>
        <taxon>Pseudomonadota</taxon>
        <taxon>Betaproteobacteria</taxon>
        <taxon>Burkholderiales</taxon>
        <taxon>Sutterellaceae</taxon>
        <taxon>Parasutterella</taxon>
    </lineage>
</organism>
<reference evidence="3 4" key="1">
    <citation type="journal article" date="2021" name="Sci. Rep.">
        <title>The distribution of antibiotic resistance genes in chicken gut microbiota commensals.</title>
        <authorList>
            <person name="Juricova H."/>
            <person name="Matiasovicova J."/>
            <person name="Kubasova T."/>
            <person name="Cejkova D."/>
            <person name="Rychlik I."/>
        </authorList>
    </citation>
    <scope>NUCLEOTIDE SEQUENCE [LARGE SCALE GENOMIC DNA]</scope>
    <source>
        <strain evidence="3 4">An562</strain>
    </source>
</reference>
<dbReference type="InterPro" id="IPR042529">
    <property type="entry name" value="IF_2B-like_C"/>
</dbReference>
<keyword evidence="1 2" id="KW-0413">Isomerase</keyword>
<dbReference type="Gene3D" id="3.40.50.10470">
    <property type="entry name" value="Translation initiation factor eif-2b, domain 2"/>
    <property type="match status" value="1"/>
</dbReference>
<evidence type="ECO:0000313" key="3">
    <source>
        <dbReference type="EMBL" id="MBM6927849.1"/>
    </source>
</evidence>
<keyword evidence="4" id="KW-1185">Reference proteome</keyword>
<dbReference type="GO" id="GO:0046523">
    <property type="term" value="F:S-methyl-5-thioribose-1-phosphate isomerase activity"/>
    <property type="evidence" value="ECO:0007669"/>
    <property type="project" value="UniProtKB-EC"/>
</dbReference>
<dbReference type="Gene3D" id="1.20.120.420">
    <property type="entry name" value="translation initiation factor eif-2b, domain 1"/>
    <property type="match status" value="1"/>
</dbReference>
<gene>
    <name evidence="2 3" type="primary">mtnA</name>
    <name evidence="3" type="ORF">H5985_00945</name>
</gene>
<protein>
    <recommendedName>
        <fullName evidence="2">Methylthioribose-1-phosphate isomerase</fullName>
        <shortName evidence="2">M1Pi</shortName>
        <shortName evidence="2">MTR-1-P isomerase</shortName>
        <ecNumber evidence="2">5.3.1.23</ecNumber>
    </recommendedName>
    <alternativeName>
        <fullName evidence="2">S-methyl-5-thioribose-1-phosphate isomerase</fullName>
    </alternativeName>
</protein>
<dbReference type="SUPFAM" id="SSF100950">
    <property type="entry name" value="NagB/RpiA/CoA transferase-like"/>
    <property type="match status" value="1"/>
</dbReference>
<dbReference type="HAMAP" id="MF_01678">
    <property type="entry name" value="Salvage_MtnA"/>
    <property type="match status" value="1"/>
</dbReference>
<feature type="site" description="Transition state stabilizer" evidence="2">
    <location>
        <position position="162"/>
    </location>
</feature>
<evidence type="ECO:0000256" key="1">
    <source>
        <dbReference type="ARBA" id="ARBA00023235"/>
    </source>
</evidence>
<feature type="binding site" evidence="2">
    <location>
        <position position="201"/>
    </location>
    <ligand>
        <name>substrate</name>
    </ligand>
</feature>
<comment type="similarity">
    <text evidence="2">Belongs to the EIF-2B alpha/beta/delta subunits family. MtnA subfamily.</text>
</comment>
<dbReference type="InterPro" id="IPR000649">
    <property type="entry name" value="IF-2B-related"/>
</dbReference>
<dbReference type="PANTHER" id="PTHR43475">
    <property type="entry name" value="METHYLTHIORIBOSE-1-PHOSPHATE ISOMERASE"/>
    <property type="match status" value="1"/>
</dbReference>
<comment type="function">
    <text evidence="2">Catalyzes the interconversion of methylthioribose-1-phosphate (MTR-1-P) into methylthioribulose-1-phosphate (MTRu-1-P).</text>
</comment>
<dbReference type="EC" id="5.3.1.23" evidence="2"/>
<dbReference type="EMBL" id="JACJKX010000001">
    <property type="protein sequence ID" value="MBM6927849.1"/>
    <property type="molecule type" value="Genomic_DNA"/>
</dbReference>
<evidence type="ECO:0000256" key="2">
    <source>
        <dbReference type="HAMAP-Rule" id="MF_01678"/>
    </source>
</evidence>
<feature type="active site" description="Proton donor" evidence="2">
    <location>
        <position position="241"/>
    </location>
</feature>
<comment type="catalytic activity">
    <reaction evidence="2">
        <text>5-(methylsulfanyl)-alpha-D-ribose 1-phosphate = 5-(methylsulfanyl)-D-ribulose 1-phosphate</text>
        <dbReference type="Rhea" id="RHEA:19989"/>
        <dbReference type="ChEBI" id="CHEBI:58533"/>
        <dbReference type="ChEBI" id="CHEBI:58548"/>
        <dbReference type="EC" id="5.3.1.23"/>
    </reaction>
</comment>
<dbReference type="Proteomes" id="UP000777002">
    <property type="component" value="Unassembled WGS sequence"/>
</dbReference>
<comment type="pathway">
    <text evidence="2">Amino-acid biosynthesis; L-methionine biosynthesis via salvage pathway; L-methionine from S-methyl-5-thio-alpha-D-ribose 1-phosphate: step 1/6.</text>
</comment>
<dbReference type="InterPro" id="IPR011559">
    <property type="entry name" value="Initiation_fac_2B_a/b/d"/>
</dbReference>
<feature type="binding site" evidence="2">
    <location>
        <begin position="53"/>
        <end position="55"/>
    </location>
    <ligand>
        <name>substrate</name>
    </ligand>
</feature>
<accession>A0ABS2GSA7</accession>
<keyword evidence="2" id="KW-0028">Amino-acid biosynthesis</keyword>
<dbReference type="InterPro" id="IPR005251">
    <property type="entry name" value="IF-M1Pi"/>
</dbReference>
<sequence length="365" mass="40205">MKVNGIPTRTIWSVDHGQAIGIIDQTKLPFEFKKETLRDWRQVREAIATMKVRGAPLIGIAAAWAMVLAIRDNAQDDLIHEVRSELIATRPTAVNLQWAVDHLVKKVMPLPAKDRLPVAYREAEEMTQANVLANRAIGTHGAKIIAELYAKKREPVNILTHCNAGWLATVDYGTALSAVYIAFEQGIPLHVWVDETRPREQGLLTAWELAGVGIPHTVIADNAGGHLMQHREVDAVIVGADRITAIGDVANKVGTYLKALAAKDMDVPFYVAAPSSTIDWTIQDGKHGIEIENRSGDELRFIRGLDKKGHLADIRLMDAQTNVENPAFDVTPARLVTGIITERGVCAPEFLTRLFPEGARKHARS</sequence>
<dbReference type="NCBIfam" id="TIGR00524">
    <property type="entry name" value="eIF-2B_rel"/>
    <property type="match status" value="1"/>
</dbReference>
<dbReference type="Pfam" id="PF01008">
    <property type="entry name" value="IF-2B"/>
    <property type="match status" value="1"/>
</dbReference>
<dbReference type="InterPro" id="IPR037171">
    <property type="entry name" value="NagB/RpiA_transferase-like"/>
</dbReference>